<dbReference type="InterPro" id="IPR003594">
    <property type="entry name" value="HATPase_dom"/>
</dbReference>
<evidence type="ECO:0000256" key="9">
    <source>
        <dbReference type="ARBA" id="ARBA00022989"/>
    </source>
</evidence>
<dbReference type="NCBIfam" id="TIGR00229">
    <property type="entry name" value="sensory_box"/>
    <property type="match status" value="1"/>
</dbReference>
<dbReference type="GO" id="GO:0000156">
    <property type="term" value="F:phosphorelay response regulator activity"/>
    <property type="evidence" value="ECO:0007669"/>
    <property type="project" value="TreeGrafter"/>
</dbReference>
<keyword evidence="6" id="KW-0547">Nucleotide-binding</keyword>
<dbReference type="Proteomes" id="UP000659388">
    <property type="component" value="Unassembled WGS sequence"/>
</dbReference>
<dbReference type="GO" id="GO:0016020">
    <property type="term" value="C:membrane"/>
    <property type="evidence" value="ECO:0007669"/>
    <property type="project" value="UniProtKB-SubCell"/>
</dbReference>
<evidence type="ECO:0000256" key="3">
    <source>
        <dbReference type="ARBA" id="ARBA00012438"/>
    </source>
</evidence>
<dbReference type="SUPFAM" id="SSF55874">
    <property type="entry name" value="ATPase domain of HSP90 chaperone/DNA topoisomerase II/histidine kinase"/>
    <property type="match status" value="1"/>
</dbReference>
<feature type="domain" description="Histidine kinase" evidence="12">
    <location>
        <begin position="142"/>
        <end position="354"/>
    </location>
</feature>
<dbReference type="GO" id="GO:0005524">
    <property type="term" value="F:ATP binding"/>
    <property type="evidence" value="ECO:0007669"/>
    <property type="project" value="UniProtKB-KW"/>
</dbReference>
<dbReference type="GO" id="GO:0000155">
    <property type="term" value="F:phosphorelay sensor kinase activity"/>
    <property type="evidence" value="ECO:0007669"/>
    <property type="project" value="InterPro"/>
</dbReference>
<dbReference type="InterPro" id="IPR036890">
    <property type="entry name" value="HATPase_C_sf"/>
</dbReference>
<dbReference type="Gene3D" id="3.30.450.20">
    <property type="entry name" value="PAS domain"/>
    <property type="match status" value="1"/>
</dbReference>
<dbReference type="Gene3D" id="3.30.565.10">
    <property type="entry name" value="Histidine kinase-like ATPase, C-terminal domain"/>
    <property type="match status" value="1"/>
</dbReference>
<dbReference type="EMBL" id="JAESIY010000018">
    <property type="protein sequence ID" value="MBL3658867.1"/>
    <property type="molecule type" value="Genomic_DNA"/>
</dbReference>
<dbReference type="GO" id="GO:0007234">
    <property type="term" value="P:osmosensory signaling via phosphorelay pathway"/>
    <property type="evidence" value="ECO:0007669"/>
    <property type="project" value="TreeGrafter"/>
</dbReference>
<accession>A0A937FBY8</accession>
<keyword evidence="9" id="KW-1133">Transmembrane helix</keyword>
<evidence type="ECO:0000256" key="10">
    <source>
        <dbReference type="ARBA" id="ARBA00023012"/>
    </source>
</evidence>
<evidence type="ECO:0000256" key="8">
    <source>
        <dbReference type="ARBA" id="ARBA00022840"/>
    </source>
</evidence>
<proteinExistence type="predicted"/>
<name>A0A937FBY8_9BACT</name>
<evidence type="ECO:0000256" key="2">
    <source>
        <dbReference type="ARBA" id="ARBA00004141"/>
    </source>
</evidence>
<dbReference type="SUPFAM" id="SSF47384">
    <property type="entry name" value="Homodimeric domain of signal transducing histidine kinase"/>
    <property type="match status" value="1"/>
</dbReference>
<dbReference type="CDD" id="cd00130">
    <property type="entry name" value="PAS"/>
    <property type="match status" value="1"/>
</dbReference>
<dbReference type="InterPro" id="IPR004358">
    <property type="entry name" value="Sig_transdc_His_kin-like_C"/>
</dbReference>
<dbReference type="GO" id="GO:0030295">
    <property type="term" value="F:protein kinase activator activity"/>
    <property type="evidence" value="ECO:0007669"/>
    <property type="project" value="TreeGrafter"/>
</dbReference>
<feature type="domain" description="PAS" evidence="13">
    <location>
        <begin position="10"/>
        <end position="59"/>
    </location>
</feature>
<dbReference type="PRINTS" id="PR00344">
    <property type="entry name" value="BCTRLSENSOR"/>
</dbReference>
<evidence type="ECO:0000259" key="12">
    <source>
        <dbReference type="PROSITE" id="PS50109"/>
    </source>
</evidence>
<dbReference type="PANTHER" id="PTHR42878:SF7">
    <property type="entry name" value="SENSOR HISTIDINE KINASE GLRK"/>
    <property type="match status" value="1"/>
</dbReference>
<evidence type="ECO:0000313" key="15">
    <source>
        <dbReference type="Proteomes" id="UP000659388"/>
    </source>
</evidence>
<keyword evidence="15" id="KW-1185">Reference proteome</keyword>
<keyword evidence="8" id="KW-0067">ATP-binding</keyword>
<keyword evidence="10" id="KW-0902">Two-component regulatory system</keyword>
<dbReference type="PROSITE" id="PS50109">
    <property type="entry name" value="HIS_KIN"/>
    <property type="match status" value="1"/>
</dbReference>
<dbReference type="SMART" id="SM00387">
    <property type="entry name" value="HATPase_c"/>
    <property type="match status" value="1"/>
</dbReference>
<protein>
    <recommendedName>
        <fullName evidence="3">histidine kinase</fullName>
        <ecNumber evidence="3">2.7.13.3</ecNumber>
    </recommendedName>
</protein>
<comment type="caution">
    <text evidence="14">The sequence shown here is derived from an EMBL/GenBank/DDBJ whole genome shotgun (WGS) entry which is preliminary data.</text>
</comment>
<dbReference type="SUPFAM" id="SSF55785">
    <property type="entry name" value="PYP-like sensor domain (PAS domain)"/>
    <property type="match status" value="1"/>
</dbReference>
<dbReference type="InterPro" id="IPR035965">
    <property type="entry name" value="PAS-like_dom_sf"/>
</dbReference>
<reference evidence="14" key="1">
    <citation type="submission" date="2021-01" db="EMBL/GenBank/DDBJ databases">
        <title>Fulvivirga kasyanovii gen. nov., sp nov., a novel member of the phylum Bacteroidetes isolated from seawater in a mussel farm.</title>
        <authorList>
            <person name="Zhao L.-H."/>
            <person name="Wang Z.-J."/>
        </authorList>
    </citation>
    <scope>NUCLEOTIDE SEQUENCE</scope>
    <source>
        <strain evidence="14">2943</strain>
    </source>
</reference>
<sequence length="363" mass="41547">MNIAKREEKQDNEFLPFLDELNDGLLWVNKYGDIIRVNAAFARMTGYSKAELQQKKVFLYIREITMLSWELYWRKMAEGIGQEAEGRVLNESGILKPVHIKFMQRTSETDLSCLIVQDVAFTVGDSQRLKRVSYEYDRLMYRTSHDLKAPSSTILGLVDLVKRDASSHQLECLLLMEKTIRKQNALMGDINHLAFIESATLVFDRVDIAELTRNIITDYSGDSCRIGQIDWKLNFNIEAPFTSDRNLLNRALAPLIKNAIDYKKENTSDSKVFIEAHVTEQTLTITIEDNGIGINKDQHTRIFDMFYRGTERSTGSGLGLYVALITAYKLKGHVELIRSLEGDTVFQLVVPNKFCVRNKATLQ</sequence>
<dbReference type="PROSITE" id="PS50112">
    <property type="entry name" value="PAS"/>
    <property type="match status" value="1"/>
</dbReference>
<dbReference type="InterPro" id="IPR005467">
    <property type="entry name" value="His_kinase_dom"/>
</dbReference>
<evidence type="ECO:0000256" key="6">
    <source>
        <dbReference type="ARBA" id="ARBA00022741"/>
    </source>
</evidence>
<evidence type="ECO:0000256" key="1">
    <source>
        <dbReference type="ARBA" id="ARBA00000085"/>
    </source>
</evidence>
<keyword evidence="4" id="KW-0808">Transferase</keyword>
<dbReference type="CDD" id="cd00075">
    <property type="entry name" value="HATPase"/>
    <property type="match status" value="1"/>
</dbReference>
<evidence type="ECO:0000256" key="11">
    <source>
        <dbReference type="ARBA" id="ARBA00023136"/>
    </source>
</evidence>
<keyword evidence="11" id="KW-0472">Membrane</keyword>
<evidence type="ECO:0000256" key="4">
    <source>
        <dbReference type="ARBA" id="ARBA00022679"/>
    </source>
</evidence>
<evidence type="ECO:0000256" key="5">
    <source>
        <dbReference type="ARBA" id="ARBA00022692"/>
    </source>
</evidence>
<dbReference type="Pfam" id="PF02518">
    <property type="entry name" value="HATPase_c"/>
    <property type="match status" value="1"/>
</dbReference>
<dbReference type="Pfam" id="PF00989">
    <property type="entry name" value="PAS"/>
    <property type="match status" value="1"/>
</dbReference>
<dbReference type="EC" id="2.7.13.3" evidence="3"/>
<dbReference type="InterPro" id="IPR000014">
    <property type="entry name" value="PAS"/>
</dbReference>
<dbReference type="InterPro" id="IPR050351">
    <property type="entry name" value="BphY/WalK/GraS-like"/>
</dbReference>
<dbReference type="RefSeq" id="WP_202246659.1">
    <property type="nucleotide sequence ID" value="NZ_JAESIY010000018.1"/>
</dbReference>
<comment type="subcellular location">
    <subcellularLocation>
        <location evidence="2">Membrane</location>
        <topology evidence="2">Multi-pass membrane protein</topology>
    </subcellularLocation>
</comment>
<keyword evidence="7 14" id="KW-0418">Kinase</keyword>
<dbReference type="InterPro" id="IPR036097">
    <property type="entry name" value="HisK_dim/P_sf"/>
</dbReference>
<dbReference type="AlphaFoldDB" id="A0A937FBY8"/>
<dbReference type="GO" id="GO:0006355">
    <property type="term" value="P:regulation of DNA-templated transcription"/>
    <property type="evidence" value="ECO:0007669"/>
    <property type="project" value="InterPro"/>
</dbReference>
<keyword evidence="5" id="KW-0812">Transmembrane</keyword>
<dbReference type="Gene3D" id="1.10.287.130">
    <property type="match status" value="1"/>
</dbReference>
<dbReference type="PANTHER" id="PTHR42878">
    <property type="entry name" value="TWO-COMPONENT HISTIDINE KINASE"/>
    <property type="match status" value="1"/>
</dbReference>
<organism evidence="14 15">
    <name type="scientific">Fulvivirga sediminis</name>
    <dbReference type="NCBI Taxonomy" id="2803949"/>
    <lineage>
        <taxon>Bacteria</taxon>
        <taxon>Pseudomonadati</taxon>
        <taxon>Bacteroidota</taxon>
        <taxon>Cytophagia</taxon>
        <taxon>Cytophagales</taxon>
        <taxon>Fulvivirgaceae</taxon>
        <taxon>Fulvivirga</taxon>
    </lineage>
</organism>
<evidence type="ECO:0000259" key="13">
    <source>
        <dbReference type="PROSITE" id="PS50112"/>
    </source>
</evidence>
<comment type="catalytic activity">
    <reaction evidence="1">
        <text>ATP + protein L-histidine = ADP + protein N-phospho-L-histidine.</text>
        <dbReference type="EC" id="2.7.13.3"/>
    </reaction>
</comment>
<gene>
    <name evidence="14" type="ORF">JL102_22145</name>
</gene>
<dbReference type="InterPro" id="IPR013767">
    <property type="entry name" value="PAS_fold"/>
</dbReference>
<evidence type="ECO:0000313" key="14">
    <source>
        <dbReference type="EMBL" id="MBL3658867.1"/>
    </source>
</evidence>
<evidence type="ECO:0000256" key="7">
    <source>
        <dbReference type="ARBA" id="ARBA00022777"/>
    </source>
</evidence>